<dbReference type="AlphaFoldDB" id="A0A5Q4BD77"/>
<feature type="compositionally biased region" description="Basic and acidic residues" evidence="1">
    <location>
        <begin position="157"/>
        <end position="174"/>
    </location>
</feature>
<gene>
    <name evidence="2" type="ORF">CSHISOI_10727</name>
</gene>
<organism evidence="2 3">
    <name type="scientific">Colletotrichum shisoi</name>
    <dbReference type="NCBI Taxonomy" id="2078593"/>
    <lineage>
        <taxon>Eukaryota</taxon>
        <taxon>Fungi</taxon>
        <taxon>Dikarya</taxon>
        <taxon>Ascomycota</taxon>
        <taxon>Pezizomycotina</taxon>
        <taxon>Sordariomycetes</taxon>
        <taxon>Hypocreomycetidae</taxon>
        <taxon>Glomerellales</taxon>
        <taxon>Glomerellaceae</taxon>
        <taxon>Colletotrichum</taxon>
        <taxon>Colletotrichum destructivum species complex</taxon>
    </lineage>
</organism>
<protein>
    <submittedName>
        <fullName evidence="2">Uncharacterized protein</fullName>
    </submittedName>
</protein>
<proteinExistence type="predicted"/>
<evidence type="ECO:0000256" key="1">
    <source>
        <dbReference type="SAM" id="MobiDB-lite"/>
    </source>
</evidence>
<evidence type="ECO:0000313" key="3">
    <source>
        <dbReference type="Proteomes" id="UP000326340"/>
    </source>
</evidence>
<evidence type="ECO:0000313" key="2">
    <source>
        <dbReference type="EMBL" id="TQN64701.1"/>
    </source>
</evidence>
<dbReference type="EMBL" id="PUHP01002122">
    <property type="protein sequence ID" value="TQN64701.1"/>
    <property type="molecule type" value="Genomic_DNA"/>
</dbReference>
<feature type="region of interest" description="Disordered" evidence="1">
    <location>
        <begin position="145"/>
        <end position="174"/>
    </location>
</feature>
<feature type="region of interest" description="Disordered" evidence="1">
    <location>
        <begin position="62"/>
        <end position="81"/>
    </location>
</feature>
<comment type="caution">
    <text evidence="2">The sequence shown here is derived from an EMBL/GenBank/DDBJ whole genome shotgun (WGS) entry which is preliminary data.</text>
</comment>
<dbReference type="Proteomes" id="UP000326340">
    <property type="component" value="Unassembled WGS sequence"/>
</dbReference>
<sequence>MELVACLRSEGFKTGLITTPWRNACLTRVGASERWRRRRRRQSHGVGNDVYLISFRLWPSEQGGGELPPRPTGRTAAWSTTAKRCLRRTRPPSDVYTTMERPCLESRKTNVSVVGVSRSTKVLPTDLRERALPPSVRPRDRIHAEEMQAGRQPRCAPCDRPHAGRLDRAARRAT</sequence>
<accession>A0A5Q4BD77</accession>
<reference evidence="2 3" key="1">
    <citation type="journal article" date="2019" name="Sci. Rep.">
        <title>Colletotrichum shisoi sp. nov., an anthracnose pathogen of Perilla frutescens in Japan: molecular phylogenetic, morphological and genomic evidence.</title>
        <authorList>
            <person name="Gan P."/>
            <person name="Tsushima A."/>
            <person name="Hiroyama R."/>
            <person name="Narusaka M."/>
            <person name="Takano Y."/>
            <person name="Narusaka Y."/>
            <person name="Kawaradani M."/>
            <person name="Damm U."/>
            <person name="Shirasu K."/>
        </authorList>
    </citation>
    <scope>NUCLEOTIDE SEQUENCE [LARGE SCALE GENOMIC DNA]</scope>
    <source>
        <strain evidence="2 3">PG-2018a</strain>
    </source>
</reference>
<name>A0A5Q4BD77_9PEZI</name>
<keyword evidence="3" id="KW-1185">Reference proteome</keyword>